<keyword evidence="1" id="KW-1015">Disulfide bond</keyword>
<dbReference type="InterPro" id="IPR024548">
    <property type="entry name" value="Cu2_monoox_C"/>
</dbReference>
<name>A0A7S3U9Q4_9CHLO</name>
<dbReference type="InterPro" id="IPR000323">
    <property type="entry name" value="Cu2_ascorb_mOase_N"/>
</dbReference>
<dbReference type="Gene3D" id="2.60.120.230">
    <property type="match status" value="1"/>
</dbReference>
<feature type="domain" description="Temptin Cys/Cys disulfide" evidence="5">
    <location>
        <begin position="148"/>
        <end position="260"/>
    </location>
</feature>
<dbReference type="PANTHER" id="PTHR10157:SF23">
    <property type="entry name" value="MOXD1 HOMOLOG 1"/>
    <property type="match status" value="1"/>
</dbReference>
<dbReference type="Pfam" id="PF01082">
    <property type="entry name" value="Cu2_monooxygen"/>
    <property type="match status" value="1"/>
</dbReference>
<organism evidence="6">
    <name type="scientific">Picocystis salinarum</name>
    <dbReference type="NCBI Taxonomy" id="88271"/>
    <lineage>
        <taxon>Eukaryota</taxon>
        <taxon>Viridiplantae</taxon>
        <taxon>Chlorophyta</taxon>
        <taxon>Picocystophyceae</taxon>
        <taxon>Picocystales</taxon>
        <taxon>Picocystaceae</taxon>
        <taxon>Picocystis</taxon>
    </lineage>
</organism>
<dbReference type="PANTHER" id="PTHR10157">
    <property type="entry name" value="DOPAMINE BETA HYDROXYLASE RELATED"/>
    <property type="match status" value="1"/>
</dbReference>
<keyword evidence="2" id="KW-0325">Glycoprotein</keyword>
<dbReference type="InterPro" id="IPR036939">
    <property type="entry name" value="Cu2_ascorb_mOase_N_sf"/>
</dbReference>
<evidence type="ECO:0000259" key="3">
    <source>
        <dbReference type="Pfam" id="PF01082"/>
    </source>
</evidence>
<evidence type="ECO:0000259" key="5">
    <source>
        <dbReference type="Pfam" id="PF24784"/>
    </source>
</evidence>
<proteinExistence type="predicted"/>
<reference evidence="6" key="1">
    <citation type="submission" date="2021-01" db="EMBL/GenBank/DDBJ databases">
        <authorList>
            <person name="Corre E."/>
            <person name="Pelletier E."/>
            <person name="Niang G."/>
            <person name="Scheremetjew M."/>
            <person name="Finn R."/>
            <person name="Kale V."/>
            <person name="Holt S."/>
            <person name="Cochrane G."/>
            <person name="Meng A."/>
            <person name="Brown T."/>
            <person name="Cohen L."/>
        </authorList>
    </citation>
    <scope>NUCLEOTIDE SEQUENCE</scope>
    <source>
        <strain evidence="6">CCMP1897</strain>
    </source>
</reference>
<dbReference type="GO" id="GO:0005507">
    <property type="term" value="F:copper ion binding"/>
    <property type="evidence" value="ECO:0007669"/>
    <property type="project" value="InterPro"/>
</dbReference>
<dbReference type="EMBL" id="HBIS01000146">
    <property type="protein sequence ID" value="CAE0606302.1"/>
    <property type="molecule type" value="Transcribed_RNA"/>
</dbReference>
<dbReference type="InterPro" id="IPR000945">
    <property type="entry name" value="DBH-like"/>
</dbReference>
<evidence type="ECO:0000256" key="2">
    <source>
        <dbReference type="ARBA" id="ARBA00023180"/>
    </source>
</evidence>
<evidence type="ECO:0008006" key="7">
    <source>
        <dbReference type="Google" id="ProtNLM"/>
    </source>
</evidence>
<gene>
    <name evidence="6" type="ORF">PSAL00342_LOCUS118</name>
</gene>
<dbReference type="InterPro" id="IPR014784">
    <property type="entry name" value="Cu2_ascorb_mOase-like_C"/>
</dbReference>
<protein>
    <recommendedName>
        <fullName evidence="7">Peptidylglycine monooxygenase</fullName>
    </recommendedName>
</protein>
<dbReference type="Gene3D" id="2.60.120.310">
    <property type="entry name" value="Copper type II, ascorbate-dependent monooxygenase, N-terminal domain"/>
    <property type="match status" value="1"/>
</dbReference>
<dbReference type="InterPro" id="IPR008977">
    <property type="entry name" value="PHM/PNGase_F_dom_sf"/>
</dbReference>
<dbReference type="InterPro" id="IPR057626">
    <property type="entry name" value="S-S_Temptin"/>
</dbReference>
<sequence length="720" mass="80066">MLLHSHPPAPCRLEGARSKHSSLLLCLLTKLGPCFDLVTDSNRAFLLVWFGAHDLLRSSLRLCMDWSWSHPFDRYSRRLMVVWRGTNGPSGTPIGAEFRGMNPSGAAKRVQTQAQRCLEVHASAFANMPCRRASMWIACVSMAVHVRSFPSLREQLPNGWRVPCPDEAEGCAPSEHEETARWVCPGVGHRSCKGGSMPLNAFGEDLKKAGFRWTEALCRMDSDGDGRTNGEELGDPCCSWSAEAPGEVEGWPWESLGHPGVADADSQSGTGLESMCEVVVSSLQPVAEDQLERVDVVFLKGEPQKMHDFRVHPHFVSPATDAYVDYGFNWADPDCVDNECQIVGAKVLLDNAKYVHHFILMACKDPLPVLVDGGPMVPSEMCEQRIAGWIPGRDYFMLAPDTAGLSFGGVSGSNIQGFQLQVHYHNHNRDMFKTDSSGFRLFYTTKPRPMRLGQFHGVKVEWDVLNAIPPGRDRFFVTEGCRLVGMDAPATLVSVVYHAHMIATEMYTTLYRENGEKIAIHGDAHWNFNDQYSKDLQPLNVTVFNGDFVQSSCVFDSTSKDSRTTFGIGSENEMCFAVYWVMPQQPKMRCISPGYWEGDLEASDDAHAIREEHPPGQGLAYAQNYKNARCDDKKIQDMLLDSAELANVKKECEEAIFSMEANRKCGLAILDLYACTVEGRPGSDHLSVDSKSRAMKLLQRLLTYFDVGSDALREGTLHEG</sequence>
<feature type="domain" description="Copper type II ascorbate-dependent monooxygenase N-terminal" evidence="3">
    <location>
        <begin position="336"/>
        <end position="429"/>
    </location>
</feature>
<evidence type="ECO:0000256" key="1">
    <source>
        <dbReference type="ARBA" id="ARBA00023157"/>
    </source>
</evidence>
<evidence type="ECO:0000259" key="4">
    <source>
        <dbReference type="Pfam" id="PF03712"/>
    </source>
</evidence>
<dbReference type="AlphaFoldDB" id="A0A7S3U9Q4"/>
<evidence type="ECO:0000313" key="6">
    <source>
        <dbReference type="EMBL" id="CAE0606302.1"/>
    </source>
</evidence>
<accession>A0A7S3U9Q4</accession>
<dbReference type="Pfam" id="PF24784">
    <property type="entry name" value="Temptin_C"/>
    <property type="match status" value="1"/>
</dbReference>
<dbReference type="Pfam" id="PF03712">
    <property type="entry name" value="Cu2_monoox_C"/>
    <property type="match status" value="1"/>
</dbReference>
<dbReference type="GO" id="GO:0004500">
    <property type="term" value="F:dopamine beta-monooxygenase activity"/>
    <property type="evidence" value="ECO:0007669"/>
    <property type="project" value="InterPro"/>
</dbReference>
<dbReference type="SUPFAM" id="SSF49742">
    <property type="entry name" value="PHM/PNGase F"/>
    <property type="match status" value="2"/>
</dbReference>
<feature type="domain" description="Copper type II ascorbate-dependent monooxygenase C-terminal" evidence="4">
    <location>
        <begin position="466"/>
        <end position="594"/>
    </location>
</feature>